<organism evidence="4 5">
    <name type="scientific">Candidatus Limivivens merdigallinarum</name>
    <dbReference type="NCBI Taxonomy" id="2840859"/>
    <lineage>
        <taxon>Bacteria</taxon>
        <taxon>Bacillati</taxon>
        <taxon>Bacillota</taxon>
        <taxon>Clostridia</taxon>
        <taxon>Lachnospirales</taxon>
        <taxon>Lachnospiraceae</taxon>
        <taxon>Lachnospiraceae incertae sedis</taxon>
        <taxon>Candidatus Limivivens</taxon>
    </lineage>
</organism>
<dbReference type="PANTHER" id="PTHR33969:SF2">
    <property type="entry name" value="SEGREGATION AND CONDENSATION PROTEIN A"/>
    <property type="match status" value="1"/>
</dbReference>
<evidence type="ECO:0000313" key="4">
    <source>
        <dbReference type="EMBL" id="HIQ97659.1"/>
    </source>
</evidence>
<evidence type="ECO:0000256" key="2">
    <source>
        <dbReference type="ARBA" id="ARBA00044777"/>
    </source>
</evidence>
<dbReference type="Pfam" id="PF02616">
    <property type="entry name" value="SMC_ScpA"/>
    <property type="match status" value="1"/>
</dbReference>
<dbReference type="Gene3D" id="1.10.10.580">
    <property type="entry name" value="Structural maintenance of chromosome 1. Chain E"/>
    <property type="match status" value="1"/>
</dbReference>
<dbReference type="HAMAP" id="MF_01805">
    <property type="entry name" value="ScpA"/>
    <property type="match status" value="1"/>
</dbReference>
<evidence type="ECO:0000313" key="5">
    <source>
        <dbReference type="Proteomes" id="UP000886886"/>
    </source>
</evidence>
<dbReference type="Gene3D" id="6.10.250.2410">
    <property type="match status" value="1"/>
</dbReference>
<name>A0A9D0ZXI7_9FIRM</name>
<evidence type="ECO:0000256" key="1">
    <source>
        <dbReference type="ARBA" id="ARBA00022829"/>
    </source>
</evidence>
<sequence length="267" mass="31550">MTEDRSVRTGIPVKLQAFEGPLDLLLHLIDKNKINIYDIPIAEITDQYMEYLEEMKKRDLNVMSEFLLMAATLLDIKSRMLLPKEVSEEGEEEDPRQELVEKLLEYKLYKFMSYELRDRQKDASLNYYKEQTLPEEVMKYRPKADVGELLDGMTLSKLHAIFKTMIRRQADRIDPIRSTFGTLEREEVDMDQKWLYVEAYIREHGNVSFRELLGAQTSKMQVIITFLIILELMKMGRISIVQERIFDDIQITWQGNQEEKMGSSFEQ</sequence>
<comment type="function">
    <text evidence="3">Participates in chromosomal partition during cell division. May act via the formation of a condensin-like complex containing Smc and ScpB that pull DNA away from mid-cell into both cell halves.</text>
</comment>
<evidence type="ECO:0000256" key="3">
    <source>
        <dbReference type="HAMAP-Rule" id="MF_01805"/>
    </source>
</evidence>
<dbReference type="EMBL" id="DVFT01000206">
    <property type="protein sequence ID" value="HIQ97659.1"/>
    <property type="molecule type" value="Genomic_DNA"/>
</dbReference>
<comment type="similarity">
    <text evidence="3">Belongs to the ScpA family.</text>
</comment>
<reference evidence="4" key="1">
    <citation type="submission" date="2020-10" db="EMBL/GenBank/DDBJ databases">
        <authorList>
            <person name="Gilroy R."/>
        </authorList>
    </citation>
    <scope>NUCLEOTIDE SEQUENCE</scope>
    <source>
        <strain evidence="4">ChiSjej3B21-11622</strain>
    </source>
</reference>
<dbReference type="PANTHER" id="PTHR33969">
    <property type="entry name" value="SEGREGATION AND CONDENSATION PROTEIN A"/>
    <property type="match status" value="1"/>
</dbReference>
<keyword evidence="3" id="KW-0132">Cell division</keyword>
<keyword evidence="3" id="KW-0131">Cell cycle</keyword>
<proteinExistence type="inferred from homology"/>
<accession>A0A9D0ZXI7</accession>
<dbReference type="GO" id="GO:0005737">
    <property type="term" value="C:cytoplasm"/>
    <property type="evidence" value="ECO:0007669"/>
    <property type="project" value="UniProtKB-SubCell"/>
</dbReference>
<dbReference type="InterPro" id="IPR003768">
    <property type="entry name" value="ScpA"/>
</dbReference>
<gene>
    <name evidence="3" type="primary">scpA</name>
    <name evidence="4" type="ORF">IAB26_14010</name>
</gene>
<keyword evidence="1 3" id="KW-0159">Chromosome partition</keyword>
<dbReference type="GO" id="GO:0051301">
    <property type="term" value="P:cell division"/>
    <property type="evidence" value="ECO:0007669"/>
    <property type="project" value="UniProtKB-KW"/>
</dbReference>
<keyword evidence="3" id="KW-0963">Cytoplasm</keyword>
<dbReference type="AlphaFoldDB" id="A0A9D0ZXI7"/>
<protein>
    <recommendedName>
        <fullName evidence="2 3">Segregation and condensation protein A</fullName>
    </recommendedName>
</protein>
<dbReference type="GO" id="GO:0007059">
    <property type="term" value="P:chromosome segregation"/>
    <property type="evidence" value="ECO:0007669"/>
    <property type="project" value="UniProtKB-UniRule"/>
</dbReference>
<comment type="subcellular location">
    <subcellularLocation>
        <location evidence="3">Cytoplasm</location>
    </subcellularLocation>
    <text evidence="3">Associated with two foci at the outer edges of the nucleoid region in young cells, and at four foci within both cell halves in older cells.</text>
</comment>
<comment type="subunit">
    <text evidence="3">Component of a cohesin-like complex composed of ScpA, ScpB and the Smc homodimer, in which ScpA and ScpB bind to the head domain of Smc. The presence of the three proteins is required for the association of the complex with DNA.</text>
</comment>
<comment type="caution">
    <text evidence="4">The sequence shown here is derived from an EMBL/GenBank/DDBJ whole genome shotgun (WGS) entry which is preliminary data.</text>
</comment>
<reference evidence="4" key="2">
    <citation type="journal article" date="2021" name="PeerJ">
        <title>Extensive microbial diversity within the chicken gut microbiome revealed by metagenomics and culture.</title>
        <authorList>
            <person name="Gilroy R."/>
            <person name="Ravi A."/>
            <person name="Getino M."/>
            <person name="Pursley I."/>
            <person name="Horton D.L."/>
            <person name="Alikhan N.F."/>
            <person name="Baker D."/>
            <person name="Gharbi K."/>
            <person name="Hall N."/>
            <person name="Watson M."/>
            <person name="Adriaenssens E.M."/>
            <person name="Foster-Nyarko E."/>
            <person name="Jarju S."/>
            <person name="Secka A."/>
            <person name="Antonio M."/>
            <person name="Oren A."/>
            <person name="Chaudhuri R.R."/>
            <person name="La Ragione R."/>
            <person name="Hildebrand F."/>
            <person name="Pallen M.J."/>
        </authorList>
    </citation>
    <scope>NUCLEOTIDE SEQUENCE</scope>
    <source>
        <strain evidence="4">ChiSjej3B21-11622</strain>
    </source>
</reference>
<dbReference type="InterPro" id="IPR023093">
    <property type="entry name" value="ScpA-like_C"/>
</dbReference>
<dbReference type="GO" id="GO:0006260">
    <property type="term" value="P:DNA replication"/>
    <property type="evidence" value="ECO:0007669"/>
    <property type="project" value="UniProtKB-UniRule"/>
</dbReference>
<dbReference type="Proteomes" id="UP000886886">
    <property type="component" value="Unassembled WGS sequence"/>
</dbReference>